<dbReference type="PANTHER" id="PTHR43439:SF2">
    <property type="entry name" value="ENZYME, PUTATIVE (JCVI)-RELATED"/>
    <property type="match status" value="1"/>
</dbReference>
<feature type="domain" description="Polyketide synthase-like phosphopantetheine-binding" evidence="3">
    <location>
        <begin position="589"/>
        <end position="664"/>
    </location>
</feature>
<dbReference type="EMBL" id="KE504233">
    <property type="protein sequence ID" value="EPS94436.1"/>
    <property type="molecule type" value="Genomic_DNA"/>
</dbReference>
<dbReference type="InterPro" id="IPR036736">
    <property type="entry name" value="ACP-like_sf"/>
</dbReference>
<evidence type="ECO:0000313" key="5">
    <source>
        <dbReference type="Proteomes" id="UP000015241"/>
    </source>
</evidence>
<reference evidence="4 5" key="1">
    <citation type="journal article" date="2012" name="Science">
        <title>The Paleozoic origin of enzymatic lignin decomposition reconstructed from 31 fungal genomes.</title>
        <authorList>
            <person name="Floudas D."/>
            <person name="Binder M."/>
            <person name="Riley R."/>
            <person name="Barry K."/>
            <person name="Blanchette R.A."/>
            <person name="Henrissat B."/>
            <person name="Martinez A.T."/>
            <person name="Otillar R."/>
            <person name="Spatafora J.W."/>
            <person name="Yadav J.S."/>
            <person name="Aerts A."/>
            <person name="Benoit I."/>
            <person name="Boyd A."/>
            <person name="Carlson A."/>
            <person name="Copeland A."/>
            <person name="Coutinho P.M."/>
            <person name="de Vries R.P."/>
            <person name="Ferreira P."/>
            <person name="Findley K."/>
            <person name="Foster B."/>
            <person name="Gaskell J."/>
            <person name="Glotzer D."/>
            <person name="Gorecki P."/>
            <person name="Heitman J."/>
            <person name="Hesse C."/>
            <person name="Hori C."/>
            <person name="Igarashi K."/>
            <person name="Jurgens J.A."/>
            <person name="Kallen N."/>
            <person name="Kersten P."/>
            <person name="Kohler A."/>
            <person name="Kuees U."/>
            <person name="Kumar T.K.A."/>
            <person name="Kuo A."/>
            <person name="LaButti K."/>
            <person name="Larrondo L.F."/>
            <person name="Lindquist E."/>
            <person name="Ling A."/>
            <person name="Lombard V."/>
            <person name="Lucas S."/>
            <person name="Lundell T."/>
            <person name="Martin R."/>
            <person name="McLaughlin D.J."/>
            <person name="Morgenstern I."/>
            <person name="Morin E."/>
            <person name="Murat C."/>
            <person name="Nagy L.G."/>
            <person name="Nolan M."/>
            <person name="Ohm R.A."/>
            <person name="Patyshakuliyeva A."/>
            <person name="Rokas A."/>
            <person name="Ruiz-Duenas F.J."/>
            <person name="Sabat G."/>
            <person name="Salamov A."/>
            <person name="Samejima M."/>
            <person name="Schmutz J."/>
            <person name="Slot J.C."/>
            <person name="St John F."/>
            <person name="Stenlid J."/>
            <person name="Sun H."/>
            <person name="Sun S."/>
            <person name="Syed K."/>
            <person name="Tsang A."/>
            <person name="Wiebenga A."/>
            <person name="Young D."/>
            <person name="Pisabarro A."/>
            <person name="Eastwood D.C."/>
            <person name="Martin F."/>
            <person name="Cullen D."/>
            <person name="Grigoriev I.V."/>
            <person name="Hibbett D.S."/>
        </authorList>
    </citation>
    <scope>NUCLEOTIDE SEQUENCE</scope>
    <source>
        <strain evidence="5">FP-58527</strain>
    </source>
</reference>
<dbReference type="InterPro" id="IPR036291">
    <property type="entry name" value="NAD(P)-bd_dom_sf"/>
</dbReference>
<dbReference type="PANTHER" id="PTHR43439">
    <property type="entry name" value="PHENYLACETATE-COENZYME A LIGASE"/>
    <property type="match status" value="1"/>
</dbReference>
<keyword evidence="5" id="KW-1185">Reference proteome</keyword>
<evidence type="ECO:0000256" key="1">
    <source>
        <dbReference type="ARBA" id="ARBA00022450"/>
    </source>
</evidence>
<dbReference type="Pfam" id="PF00501">
    <property type="entry name" value="AMP-binding"/>
    <property type="match status" value="1"/>
</dbReference>
<dbReference type="InterPro" id="IPR051414">
    <property type="entry name" value="Adenylate-forming_Reductase"/>
</dbReference>
<dbReference type="OrthoDB" id="429813at2759"/>
<protein>
    <recommendedName>
        <fullName evidence="3">Polyketide synthase-like phosphopantetheine-binding domain-containing protein</fullName>
    </recommendedName>
</protein>
<dbReference type="eggNOG" id="KOG1178">
    <property type="taxonomic scope" value="Eukaryota"/>
</dbReference>
<organism evidence="4 5">
    <name type="scientific">Fomitopsis schrenkii</name>
    <name type="common">Brown rot fungus</name>
    <dbReference type="NCBI Taxonomy" id="2126942"/>
    <lineage>
        <taxon>Eukaryota</taxon>
        <taxon>Fungi</taxon>
        <taxon>Dikarya</taxon>
        <taxon>Basidiomycota</taxon>
        <taxon>Agaricomycotina</taxon>
        <taxon>Agaricomycetes</taxon>
        <taxon>Polyporales</taxon>
        <taxon>Fomitopsis</taxon>
    </lineage>
</organism>
<evidence type="ECO:0000313" key="4">
    <source>
        <dbReference type="EMBL" id="EPS94436.1"/>
    </source>
</evidence>
<dbReference type="Gene3D" id="3.40.50.12780">
    <property type="entry name" value="N-terminal domain of ligase-like"/>
    <property type="match status" value="1"/>
</dbReference>
<dbReference type="Pfam" id="PF23562">
    <property type="entry name" value="AMP-binding_C_3"/>
    <property type="match status" value="1"/>
</dbReference>
<keyword evidence="1" id="KW-0596">Phosphopantetheine</keyword>
<dbReference type="InParanoid" id="S8DLR4"/>
<evidence type="ECO:0000256" key="2">
    <source>
        <dbReference type="ARBA" id="ARBA00022553"/>
    </source>
</evidence>
<sequence>MDTRKTFPPLPRVHALSSATFRTPPAENLSLTLPEIFDWHLEHSPNHRLFLFPLGDGTVKTITWAEEVRAMHRGAGIIHSRLGTASVATEPPVVAIIAPSDAIPYYTTIVSIIRANCAAFLVSPRNSPLAVAHLINKVGVSHILVSRDQAMQDLVNEALDILTTRYGSKQLPTQSPMLLFEDLFPPLRSADDYAPPPYVNSGPEARAIILHSSGSTAFPKPMVTTNYLALQAAMNAWFGERDLTDKVFSLHAIPMFHGMGIAMLAWTASSGIVLSTFQSKSPAPIPAPDSIFAAAKATDCDFIVSVPTIVETWAKKSDYVRWLATRSGVLYGGGPLDKDTGDYLTTQGAQLFILYGTTEAGIISPILPAEAGQDWDYFKFSKQFTPHMVPYGDNTFELVMRANPYYRPGVVNTTVDGVEAYATSDLLKPHPTKPGYWKVFGRTDDQIMHNTGEKTNPGPLENMLNQDPHVQSSVMFGRGQFQAGILVDPKLPYKFDPVDETKLAEFRNLIWPTVERMNAYAPQHSRLFKEMIIVANPSKPFTYTAKGTVRRQAVIEEYAEEIDALYAKVEDSTQASIPPPLHWDLVTALDFVRKVVSKVLVHGVGDDDDLFEHGCDSLQATYIRNALLRALRDSAQLDTRSNVGNFVYEHKTIHLLASFLLGIATGHNVDAGYSLETQSEKMAAMAAKYLEDLPSRAVPRLENPSGHVVLLTGTTGSLGAYVLARLVDDPAVDRVYALNRPAVDGRSLQSRQKSALQERGLDANALEHSKVVLLEADLSVSGFSIPQDLWAEMHASVTHVIHNAWRVDFNLVLESFEPNVRGVRNLIEFALSSPLPRAPRFIFISTIGVFQNTEGTPLTEHPIEPQVAVGTGYSESKWVAERVLTQAAQKKSLEALIVRVGQVCGGPNGAWNAHEWFPAVVQSAQKVGCFPDDPRVVSWLPLDAAAVAVAGLVHAPAGKEDIIHLIHPRPVPWSSLAVTTTQELDVALVPYNEWVLKLEALSASGQSEVELLRTVRALHLLRWFKKLSGLPQDDNAQALNFPSLSVTRATQLCPTLLETAPLGANDVKRWLDYWRGIGFI</sequence>
<accession>S8DLR4</accession>
<dbReference type="Gene3D" id="1.10.1200.10">
    <property type="entry name" value="ACP-like"/>
    <property type="match status" value="1"/>
</dbReference>
<dbReference type="InterPro" id="IPR000873">
    <property type="entry name" value="AMP-dep_synth/lig_dom"/>
</dbReference>
<dbReference type="STRING" id="743788.S8DLR4"/>
<evidence type="ECO:0000259" key="3">
    <source>
        <dbReference type="SMART" id="SM00823"/>
    </source>
</evidence>
<dbReference type="Proteomes" id="UP000015241">
    <property type="component" value="Unassembled WGS sequence"/>
</dbReference>
<dbReference type="InterPro" id="IPR013120">
    <property type="entry name" value="FAR_NAD-bd"/>
</dbReference>
<dbReference type="AlphaFoldDB" id="S8DLR4"/>
<name>S8DLR4_FOMSC</name>
<dbReference type="Pfam" id="PF07993">
    <property type="entry name" value="NAD_binding_4"/>
    <property type="match status" value="1"/>
</dbReference>
<gene>
    <name evidence="4" type="ORF">FOMPIDRAFT_1026200</name>
</gene>
<dbReference type="InterPro" id="IPR020806">
    <property type="entry name" value="PKS_PP-bd"/>
</dbReference>
<dbReference type="SUPFAM" id="SSF56801">
    <property type="entry name" value="Acetyl-CoA synthetase-like"/>
    <property type="match status" value="1"/>
</dbReference>
<proteinExistence type="predicted"/>
<dbReference type="GO" id="GO:0031177">
    <property type="term" value="F:phosphopantetheine binding"/>
    <property type="evidence" value="ECO:0007669"/>
    <property type="project" value="InterPro"/>
</dbReference>
<keyword evidence="2" id="KW-0597">Phosphoprotein</keyword>
<dbReference type="Gene3D" id="3.40.50.720">
    <property type="entry name" value="NAD(P)-binding Rossmann-like Domain"/>
    <property type="match status" value="1"/>
</dbReference>
<dbReference type="InterPro" id="IPR042099">
    <property type="entry name" value="ANL_N_sf"/>
</dbReference>
<dbReference type="SMART" id="SM00823">
    <property type="entry name" value="PKS_PP"/>
    <property type="match status" value="1"/>
</dbReference>
<dbReference type="SUPFAM" id="SSF51735">
    <property type="entry name" value="NAD(P)-binding Rossmann-fold domains"/>
    <property type="match status" value="1"/>
</dbReference>
<dbReference type="HOGENOM" id="CLU_002220_1_0_1"/>